<feature type="non-terminal residue" evidence="7">
    <location>
        <position position="1"/>
    </location>
</feature>
<feature type="transmembrane region" description="Helical" evidence="6">
    <location>
        <begin position="138"/>
        <end position="158"/>
    </location>
</feature>
<evidence type="ECO:0000256" key="4">
    <source>
        <dbReference type="ARBA" id="ARBA00022989"/>
    </source>
</evidence>
<keyword evidence="4 6" id="KW-1133">Transmembrane helix</keyword>
<dbReference type="GO" id="GO:0005886">
    <property type="term" value="C:plasma membrane"/>
    <property type="evidence" value="ECO:0007669"/>
    <property type="project" value="TreeGrafter"/>
</dbReference>
<dbReference type="InterPro" id="IPR005226">
    <property type="entry name" value="UPF0014_fam"/>
</dbReference>
<feature type="transmembrane region" description="Helical" evidence="6">
    <location>
        <begin position="208"/>
        <end position="225"/>
    </location>
</feature>
<protein>
    <submittedName>
        <fullName evidence="7">Uncharacterized protein</fullName>
    </submittedName>
</protein>
<feature type="transmembrane region" description="Helical" evidence="6">
    <location>
        <begin position="79"/>
        <end position="97"/>
    </location>
</feature>
<feature type="transmembrane region" description="Helical" evidence="6">
    <location>
        <begin position="21"/>
        <end position="42"/>
    </location>
</feature>
<gene>
    <name evidence="7" type="ORF">METZ01_LOCUS33564</name>
</gene>
<dbReference type="EMBL" id="UINC01001438">
    <property type="protein sequence ID" value="SUZ80710.1"/>
    <property type="molecule type" value="Genomic_DNA"/>
</dbReference>
<evidence type="ECO:0000256" key="6">
    <source>
        <dbReference type="SAM" id="Phobius"/>
    </source>
</evidence>
<evidence type="ECO:0000256" key="2">
    <source>
        <dbReference type="ARBA" id="ARBA00005268"/>
    </source>
</evidence>
<feature type="transmembrane region" description="Helical" evidence="6">
    <location>
        <begin position="54"/>
        <end position="73"/>
    </location>
</feature>
<evidence type="ECO:0000313" key="7">
    <source>
        <dbReference type="EMBL" id="SUZ80710.1"/>
    </source>
</evidence>
<dbReference type="PANTHER" id="PTHR30028">
    <property type="entry name" value="UPF0014 INNER MEMBRANE PROTEIN YBBM-RELATED"/>
    <property type="match status" value="1"/>
</dbReference>
<keyword evidence="3 6" id="KW-0812">Transmembrane</keyword>
<accession>A0A381QNR6</accession>
<comment type="subcellular location">
    <subcellularLocation>
        <location evidence="1">Membrane</location>
        <topology evidence="1">Multi-pass membrane protein</topology>
    </subcellularLocation>
</comment>
<feature type="transmembrane region" description="Helical" evidence="6">
    <location>
        <begin position="231"/>
        <end position="257"/>
    </location>
</feature>
<feature type="transmembrane region" description="Helical" evidence="6">
    <location>
        <begin position="109"/>
        <end position="132"/>
    </location>
</feature>
<evidence type="ECO:0000256" key="5">
    <source>
        <dbReference type="ARBA" id="ARBA00023136"/>
    </source>
</evidence>
<dbReference type="AlphaFoldDB" id="A0A381QNR6"/>
<keyword evidence="5 6" id="KW-0472">Membrane</keyword>
<name>A0A381QNR6_9ZZZZ</name>
<evidence type="ECO:0000256" key="1">
    <source>
        <dbReference type="ARBA" id="ARBA00004141"/>
    </source>
</evidence>
<proteinExistence type="inferred from homology"/>
<evidence type="ECO:0000256" key="3">
    <source>
        <dbReference type="ARBA" id="ARBA00022692"/>
    </source>
</evidence>
<comment type="similarity">
    <text evidence="2">Belongs to the UPF0014 family.</text>
</comment>
<reference evidence="7" key="1">
    <citation type="submission" date="2018-05" db="EMBL/GenBank/DDBJ databases">
        <authorList>
            <person name="Lanie J.A."/>
            <person name="Ng W.-L."/>
            <person name="Kazmierczak K.M."/>
            <person name="Andrzejewski T.M."/>
            <person name="Davidsen T.M."/>
            <person name="Wayne K.J."/>
            <person name="Tettelin H."/>
            <person name="Glass J.I."/>
            <person name="Rusch D."/>
            <person name="Podicherti R."/>
            <person name="Tsui H.-C.T."/>
            <person name="Winkler M.E."/>
        </authorList>
    </citation>
    <scope>NUCLEOTIDE SEQUENCE</scope>
</reference>
<dbReference type="PANTHER" id="PTHR30028:SF0">
    <property type="entry name" value="PROTEIN ALUMINUM SENSITIVE 3"/>
    <property type="match status" value="1"/>
</dbReference>
<sequence>VGSSGTVSSAGYRANVTGVDIGWWGLAASIVPMVVVAGISLRRRLGLERSLAEATVRAVAQLVLAGWALTLLLDGDTPMVWAWAWVVAMVPVAGDAARRREPRLAGLGWMTAVGASLGLGVSLATVFALGILPLEARVLVPVSGMVVGNSLKVVVVAATRLVDGLRDRVGEVEALLALGFRPAWAVRDIASDALRLALLPQIETTRSVGVVFLPGVLTGLILAGVDPIQAALVQAALLFLILGTAAVTGLVVVFFGVRVFLTDDQRLVPPTV</sequence>
<organism evidence="7">
    <name type="scientific">marine metagenome</name>
    <dbReference type="NCBI Taxonomy" id="408172"/>
    <lineage>
        <taxon>unclassified sequences</taxon>
        <taxon>metagenomes</taxon>
        <taxon>ecological metagenomes</taxon>
    </lineage>
</organism>
<dbReference type="Pfam" id="PF03649">
    <property type="entry name" value="UPF0014"/>
    <property type="match status" value="1"/>
</dbReference>